<comment type="similarity">
    <text evidence="1">Belongs to the class IV-like SAM-binding methyltransferase superfamily. RNA methyltransferase TrmH family.</text>
</comment>
<dbReference type="SUPFAM" id="SSF75217">
    <property type="entry name" value="alpha/beta knot"/>
    <property type="match status" value="1"/>
</dbReference>
<evidence type="ECO:0000256" key="1">
    <source>
        <dbReference type="ARBA" id="ARBA00007228"/>
    </source>
</evidence>
<gene>
    <name evidence="5" type="primary">trmJ</name>
    <name evidence="7" type="ORF">A7E75_08990</name>
</gene>
<dbReference type="InterPro" id="IPR029028">
    <property type="entry name" value="Alpha/beta_knot_MTases"/>
</dbReference>
<keyword evidence="4 5" id="KW-0949">S-adenosyl-L-methionine</keyword>
<comment type="subunit">
    <text evidence="5">Homodimer.</text>
</comment>
<dbReference type="GO" id="GO:0106339">
    <property type="term" value="F:tRNA (cytidine(32)-2'-O)-methyltransferase activity"/>
    <property type="evidence" value="ECO:0007669"/>
    <property type="project" value="RHEA"/>
</dbReference>
<dbReference type="Pfam" id="PF00588">
    <property type="entry name" value="SpoU_methylase"/>
    <property type="match status" value="1"/>
</dbReference>
<dbReference type="Gene3D" id="3.40.1280.10">
    <property type="match status" value="1"/>
</dbReference>
<protein>
    <recommendedName>
        <fullName evidence="5">tRNA (cytidine/uridine-2'-O-)-methyltransferase TrmJ</fullName>
        <ecNumber evidence="5">2.1.1.200</ecNumber>
    </recommendedName>
    <alternativeName>
        <fullName evidence="5">tRNA (cytidine(32)/uridine(32)-2'-O)-methyltransferase</fullName>
    </alternativeName>
    <alternativeName>
        <fullName evidence="5">tRNA Cm32/Um32 methyltransferase</fullName>
    </alternativeName>
</protein>
<sequence length="250" mass="27044">MNTDVSERISVILVEPQNPGNIGMVARAMGNFGVGDLRLVNPCPHLHPEARKFAVGAAPLLGRARLYADLNTALADLPLAIAATRRPGKLRGELLDVAEAANLALSLPGDERLGLVFGREDSGLTSAEVSLCTHSAAIATAEQVGSMNLAQAVLLFLYEFTRSPRVLPAAPQPAGQRPAAAECEALFAQMESVLTRIAFLNPARPAAVMNRLRRMLHQAAIDREDLLLLRGMWTQLSWSINDWRGRKRGE</sequence>
<dbReference type="PANTHER" id="PTHR42786:SF2">
    <property type="entry name" value="TRNA (CYTIDINE_URIDINE-2'-O-)-METHYLTRANSFERASE TRMJ"/>
    <property type="match status" value="1"/>
</dbReference>
<dbReference type="Proteomes" id="UP000182264">
    <property type="component" value="Chromosome"/>
</dbReference>
<evidence type="ECO:0000259" key="6">
    <source>
        <dbReference type="Pfam" id="PF00588"/>
    </source>
</evidence>
<dbReference type="InterPro" id="IPR001537">
    <property type="entry name" value="SpoU_MeTrfase"/>
</dbReference>
<keyword evidence="8" id="KW-1185">Reference proteome</keyword>
<reference evidence="7 8" key="1">
    <citation type="journal article" date="2017" name="Genome Announc.">
        <title>Complete Genome Sequences of Two Acetylene-Fermenting Pelobacter acetylenicus Strains.</title>
        <authorList>
            <person name="Sutton J.M."/>
            <person name="Baesman S.M."/>
            <person name="Fierst J.L."/>
            <person name="Poret-Peterson A.T."/>
            <person name="Oremland R.S."/>
            <person name="Dunlap D.S."/>
            <person name="Akob D.M."/>
        </authorList>
    </citation>
    <scope>NUCLEOTIDE SEQUENCE [LARGE SCALE GENOMIC DNA]</scope>
    <source>
        <strain evidence="7 8">DSM 3247</strain>
    </source>
</reference>
<dbReference type="GO" id="GO:0160206">
    <property type="term" value="F:tRNA (cytidine(32)/uridine(32)-2'-O)-methyltransferase activity"/>
    <property type="evidence" value="ECO:0007669"/>
    <property type="project" value="UniProtKB-EC"/>
</dbReference>
<comment type="catalytic activity">
    <reaction evidence="5">
        <text>uridine(32) in tRNA + S-adenosyl-L-methionine = 2'-O-methyluridine(32) in tRNA + S-adenosyl-L-homocysteine + H(+)</text>
        <dbReference type="Rhea" id="RHEA:42936"/>
        <dbReference type="Rhea" id="RHEA-COMP:10107"/>
        <dbReference type="Rhea" id="RHEA-COMP:10290"/>
        <dbReference type="ChEBI" id="CHEBI:15378"/>
        <dbReference type="ChEBI" id="CHEBI:57856"/>
        <dbReference type="ChEBI" id="CHEBI:59789"/>
        <dbReference type="ChEBI" id="CHEBI:65315"/>
        <dbReference type="ChEBI" id="CHEBI:74478"/>
        <dbReference type="EC" id="2.1.1.200"/>
    </reaction>
</comment>
<evidence type="ECO:0000313" key="7">
    <source>
        <dbReference type="EMBL" id="APG26285.1"/>
    </source>
</evidence>
<keyword evidence="5" id="KW-0963">Cytoplasm</keyword>
<dbReference type="OrthoDB" id="9806346at2"/>
<dbReference type="CDD" id="cd18093">
    <property type="entry name" value="SpoU-like_TrmJ"/>
    <property type="match status" value="1"/>
</dbReference>
<feature type="domain" description="tRNA/rRNA methyltransferase SpoU type" evidence="6">
    <location>
        <begin position="9"/>
        <end position="158"/>
    </location>
</feature>
<dbReference type="RefSeq" id="WP_072288113.1">
    <property type="nucleotide sequence ID" value="NZ_CP015455.1"/>
</dbReference>
<dbReference type="GO" id="GO:0002128">
    <property type="term" value="P:tRNA nucleoside ribose methylation"/>
    <property type="evidence" value="ECO:0007669"/>
    <property type="project" value="TreeGrafter"/>
</dbReference>
<keyword evidence="3" id="KW-0808">Transferase</keyword>
<evidence type="ECO:0000256" key="2">
    <source>
        <dbReference type="ARBA" id="ARBA00022603"/>
    </source>
</evidence>
<comment type="subcellular location">
    <subcellularLocation>
        <location evidence="5">Cytoplasm</location>
    </subcellularLocation>
</comment>
<keyword evidence="2 5" id="KW-0489">Methyltransferase</keyword>
<keyword evidence="5" id="KW-0819">tRNA processing</keyword>
<evidence type="ECO:0000256" key="5">
    <source>
        <dbReference type="RuleBase" id="RU362024"/>
    </source>
</evidence>
<accession>A0A1L3GK74</accession>
<dbReference type="EC" id="2.1.1.200" evidence="5"/>
<dbReference type="AlphaFoldDB" id="A0A1L3GK74"/>
<comment type="catalytic activity">
    <reaction evidence="5">
        <text>cytidine(32) in tRNA + S-adenosyl-L-methionine = 2'-O-methylcytidine(32) in tRNA + S-adenosyl-L-homocysteine + H(+)</text>
        <dbReference type="Rhea" id="RHEA:42932"/>
        <dbReference type="Rhea" id="RHEA-COMP:10288"/>
        <dbReference type="Rhea" id="RHEA-COMP:10289"/>
        <dbReference type="ChEBI" id="CHEBI:15378"/>
        <dbReference type="ChEBI" id="CHEBI:57856"/>
        <dbReference type="ChEBI" id="CHEBI:59789"/>
        <dbReference type="ChEBI" id="CHEBI:74495"/>
        <dbReference type="ChEBI" id="CHEBI:82748"/>
        <dbReference type="EC" id="2.1.1.200"/>
    </reaction>
</comment>
<evidence type="ECO:0000313" key="8">
    <source>
        <dbReference type="Proteomes" id="UP000182264"/>
    </source>
</evidence>
<dbReference type="Gene3D" id="1.10.8.590">
    <property type="match status" value="1"/>
</dbReference>
<evidence type="ECO:0000256" key="4">
    <source>
        <dbReference type="ARBA" id="ARBA00022691"/>
    </source>
</evidence>
<dbReference type="GO" id="GO:0003723">
    <property type="term" value="F:RNA binding"/>
    <property type="evidence" value="ECO:0007669"/>
    <property type="project" value="InterPro"/>
</dbReference>
<proteinExistence type="inferred from homology"/>
<dbReference type="PIRSF" id="PIRSF004808">
    <property type="entry name" value="LasT"/>
    <property type="match status" value="1"/>
</dbReference>
<organism evidence="7 8">
    <name type="scientific">Syntrophotalea acetylenica</name>
    <name type="common">Pelobacter acetylenicus</name>
    <dbReference type="NCBI Taxonomy" id="29542"/>
    <lineage>
        <taxon>Bacteria</taxon>
        <taxon>Pseudomonadati</taxon>
        <taxon>Thermodesulfobacteriota</taxon>
        <taxon>Desulfuromonadia</taxon>
        <taxon>Desulfuromonadales</taxon>
        <taxon>Syntrophotaleaceae</taxon>
        <taxon>Syntrophotalea</taxon>
    </lineage>
</organism>
<dbReference type="EMBL" id="CP015518">
    <property type="protein sequence ID" value="APG26285.1"/>
    <property type="molecule type" value="Genomic_DNA"/>
</dbReference>
<evidence type="ECO:0000256" key="3">
    <source>
        <dbReference type="ARBA" id="ARBA00022679"/>
    </source>
</evidence>
<dbReference type="NCBIfam" id="TIGR00050">
    <property type="entry name" value="rRNA_methyl_1"/>
    <property type="match status" value="1"/>
</dbReference>
<dbReference type="InterPro" id="IPR004384">
    <property type="entry name" value="RNA_MeTrfase_TrmJ/LasT"/>
</dbReference>
<name>A0A1L3GK74_SYNAC</name>
<comment type="function">
    <text evidence="5">Catalyzes the formation of 2'O-methylated cytidine (Cm32) or 2'O-methylated uridine (Um32) at position 32 in tRNA.</text>
</comment>
<dbReference type="InterPro" id="IPR029026">
    <property type="entry name" value="tRNA_m1G_MTases_N"/>
</dbReference>
<dbReference type="PANTHER" id="PTHR42786">
    <property type="entry name" value="TRNA/RRNA METHYLTRANSFERASE"/>
    <property type="match status" value="1"/>
</dbReference>
<dbReference type="GO" id="GO:0005829">
    <property type="term" value="C:cytosol"/>
    <property type="evidence" value="ECO:0007669"/>
    <property type="project" value="TreeGrafter"/>
</dbReference>
<dbReference type="STRING" id="29542.A6070_02965"/>